<accession>A0A7H1NU42</accession>
<sequence>MAKPPIEKPLYPNVPNDAGVPALKRPPEGVNVVVGGLLATTGSGFLSSVAFDYLDDFINTRWVLYNQNSLKDAFGDVGTDRNALVYYQVQFSGQSNIANAPLEGGDFISYNKTLSPNTYQVGISCGSTEAVRKVFMRLLEDMRVDTQLYALQTPDSWYINLNVTSINYQRTSQGGVQLVNALLTLQEVRLYATTTWKNTKTGVVTSSEDQGYTTTAEMNSLQTARVQYFDALTNTFGEVPRG</sequence>
<proteinExistence type="predicted"/>
<name>A0A7H1NU42_9PROT</name>
<dbReference type="KEGG" id="ebla:JGUZn3_20990"/>
<evidence type="ECO:0000313" key="1">
    <source>
        <dbReference type="EMBL" id="QNT79302.1"/>
    </source>
</evidence>
<organism evidence="1 2">
    <name type="scientific">Entomobacter blattae</name>
    <dbReference type="NCBI Taxonomy" id="2762277"/>
    <lineage>
        <taxon>Bacteria</taxon>
        <taxon>Pseudomonadati</taxon>
        <taxon>Pseudomonadota</taxon>
        <taxon>Alphaproteobacteria</taxon>
        <taxon>Acetobacterales</taxon>
        <taxon>Acetobacteraceae</taxon>
        <taxon>Entomobacter</taxon>
    </lineage>
</organism>
<dbReference type="RefSeq" id="WP_203413478.1">
    <property type="nucleotide sequence ID" value="NZ_CP060244.1"/>
</dbReference>
<reference evidence="1 2" key="1">
    <citation type="submission" date="2020-08" db="EMBL/GenBank/DDBJ databases">
        <title>Complete genome sequence of Entomobacter blattae G55GP.</title>
        <authorList>
            <person name="Poehlein A."/>
            <person name="Guzman J."/>
            <person name="Daniel R."/>
            <person name="Vilcinskas A."/>
        </authorList>
    </citation>
    <scope>NUCLEOTIDE SEQUENCE [LARGE SCALE GENOMIC DNA]</scope>
    <source>
        <strain evidence="1 2">G55GP</strain>
    </source>
</reference>
<gene>
    <name evidence="1" type="ORF">JGUZn3_20990</name>
</gene>
<dbReference type="EMBL" id="CP060244">
    <property type="protein sequence ID" value="QNT79302.1"/>
    <property type="molecule type" value="Genomic_DNA"/>
</dbReference>
<protein>
    <submittedName>
        <fullName evidence="1">Uncharacterized protein</fullName>
    </submittedName>
</protein>
<keyword evidence="2" id="KW-1185">Reference proteome</keyword>
<dbReference type="AlphaFoldDB" id="A0A7H1NU42"/>
<dbReference type="Proteomes" id="UP000516349">
    <property type="component" value="Chromosome"/>
</dbReference>
<evidence type="ECO:0000313" key="2">
    <source>
        <dbReference type="Proteomes" id="UP000516349"/>
    </source>
</evidence>